<dbReference type="AlphaFoldDB" id="A0A016U2T8"/>
<keyword evidence="2" id="KW-1185">Reference proteome</keyword>
<protein>
    <submittedName>
        <fullName evidence="1">Uncharacterized protein</fullName>
    </submittedName>
</protein>
<comment type="caution">
    <text evidence="1">The sequence shown here is derived from an EMBL/GenBank/DDBJ whole genome shotgun (WGS) entry which is preliminary data.</text>
</comment>
<reference evidence="2" key="1">
    <citation type="journal article" date="2015" name="Nat. Genet.">
        <title>The genome and transcriptome of the zoonotic hookworm Ancylostoma ceylanicum identify infection-specific gene families.</title>
        <authorList>
            <person name="Schwarz E.M."/>
            <person name="Hu Y."/>
            <person name="Antoshechkin I."/>
            <person name="Miller M.M."/>
            <person name="Sternberg P.W."/>
            <person name="Aroian R.V."/>
        </authorList>
    </citation>
    <scope>NUCLEOTIDE SEQUENCE</scope>
    <source>
        <strain evidence="2">HY135</strain>
    </source>
</reference>
<dbReference type="EMBL" id="JARK01001399">
    <property type="protein sequence ID" value="EYC08918.1"/>
    <property type="molecule type" value="Genomic_DNA"/>
</dbReference>
<organism evidence="1 2">
    <name type="scientific">Ancylostoma ceylanicum</name>
    <dbReference type="NCBI Taxonomy" id="53326"/>
    <lineage>
        <taxon>Eukaryota</taxon>
        <taxon>Metazoa</taxon>
        <taxon>Ecdysozoa</taxon>
        <taxon>Nematoda</taxon>
        <taxon>Chromadorea</taxon>
        <taxon>Rhabditida</taxon>
        <taxon>Rhabditina</taxon>
        <taxon>Rhabditomorpha</taxon>
        <taxon>Strongyloidea</taxon>
        <taxon>Ancylostomatidae</taxon>
        <taxon>Ancylostomatinae</taxon>
        <taxon>Ancylostoma</taxon>
    </lineage>
</organism>
<sequence>MSEEPSLLFYLTCFYGETTVTILPKWIFRDRTFSRIAYRTCSDESLLTTCFYHFFPTSCRHKACRQLARPAGALFSMSLWPTTCRQEGTKAGCKQALGRASFRRDHISCSK</sequence>
<evidence type="ECO:0000313" key="1">
    <source>
        <dbReference type="EMBL" id="EYC08918.1"/>
    </source>
</evidence>
<dbReference type="Proteomes" id="UP000024635">
    <property type="component" value="Unassembled WGS sequence"/>
</dbReference>
<proteinExistence type="predicted"/>
<name>A0A016U2T8_9BILA</name>
<accession>A0A016U2T8</accession>
<gene>
    <name evidence="1" type="primary">Acey_s0063.g3433</name>
    <name evidence="1" type="ORF">Y032_0063g3433</name>
</gene>
<evidence type="ECO:0000313" key="2">
    <source>
        <dbReference type="Proteomes" id="UP000024635"/>
    </source>
</evidence>